<dbReference type="PANTHER" id="PTHR46910:SF32">
    <property type="entry name" value="TRANSCRIPTION FACTOR DOMAIN-CONTAINING PROTEIN-RELATED"/>
    <property type="match status" value="1"/>
</dbReference>
<dbReference type="GO" id="GO:0003677">
    <property type="term" value="F:DNA binding"/>
    <property type="evidence" value="ECO:0007669"/>
    <property type="project" value="InterPro"/>
</dbReference>
<dbReference type="EMBL" id="PVWQ01000019">
    <property type="protein sequence ID" value="RDW59329.1"/>
    <property type="molecule type" value="Genomic_DNA"/>
</dbReference>
<evidence type="ECO:0000313" key="5">
    <source>
        <dbReference type="Proteomes" id="UP000256690"/>
    </source>
</evidence>
<dbReference type="GO" id="GO:0003700">
    <property type="term" value="F:DNA-binding transcription factor activity"/>
    <property type="evidence" value="ECO:0007669"/>
    <property type="project" value="InterPro"/>
</dbReference>
<dbReference type="Proteomes" id="UP000256690">
    <property type="component" value="Unassembled WGS sequence"/>
</dbReference>
<evidence type="ECO:0000313" key="4">
    <source>
        <dbReference type="EMBL" id="RDW59329.1"/>
    </source>
</evidence>
<sequence length="471" mass="53138">MRAMSGYEGQVLGDEPMYALRQKEAPMSLRRGLPRLGAGERSYLRELERRNSPALYSRSRQTLSENVLEIDNSPPVQSQPHSLFTQNPLTETEYSFARSPDGRFWYMGPSSSWSFCRRVLALLGKQVPDANNPPDPWNIDGTAFMLKWHPLSADETPDLSDLPPMDYGLYLLHTVRFHFGPLFYILDEAAFVRHLHIFYHKPEECVGHMRTWFAQYLLIIAFGKAFLAPNRQPNAPPDGYQYASRAMALMPDMSGVHADQLQCIQALTLAALYFQSVDMRVAAFQHIGFALRVCIIEGIHRHVPEHLDGEALTRRCKTLFWMVYMLDRDFSALIGAPSSIRDEDITVKLFAEGSAEEKALTLHVQLARLSARILTTVYGVGADFDGTLLKDTQSIFRNLAELSQDLNDLLKTHFHGSLSLRRPHNSSACNVRSSRSHRTRPEPATNPDPPNADTSSHPALSRCLIITALLC</sequence>
<evidence type="ECO:0000256" key="1">
    <source>
        <dbReference type="ARBA" id="ARBA00023242"/>
    </source>
</evidence>
<keyword evidence="1" id="KW-0539">Nucleus</keyword>
<gene>
    <name evidence="4" type="ORF">DSM5745_11024</name>
</gene>
<dbReference type="OrthoDB" id="3548654at2759"/>
<organism evidence="4 5">
    <name type="scientific">Aspergillus mulundensis</name>
    <dbReference type="NCBI Taxonomy" id="1810919"/>
    <lineage>
        <taxon>Eukaryota</taxon>
        <taxon>Fungi</taxon>
        <taxon>Dikarya</taxon>
        <taxon>Ascomycota</taxon>
        <taxon>Pezizomycotina</taxon>
        <taxon>Eurotiomycetes</taxon>
        <taxon>Eurotiomycetidae</taxon>
        <taxon>Eurotiales</taxon>
        <taxon>Aspergillaceae</taxon>
        <taxon>Aspergillus</taxon>
        <taxon>Aspergillus subgen. Nidulantes</taxon>
    </lineage>
</organism>
<comment type="caution">
    <text evidence="4">The sequence shown here is derived from an EMBL/GenBank/DDBJ whole genome shotgun (WGS) entry which is preliminary data.</text>
</comment>
<reference evidence="4 5" key="1">
    <citation type="journal article" date="2018" name="IMA Fungus">
        <title>IMA Genome-F 9: Draft genome sequence of Annulohypoxylon stygium, Aspergillus mulundensis, Berkeleyomyces basicola (syn. Thielaviopsis basicola), Ceratocystis smalleyi, two Cercospora beticola strains, Coleophoma cylindrospora, Fusarium fracticaudum, Phialophora cf. hyalina, and Morchella septimelata.</title>
        <authorList>
            <person name="Wingfield B.D."/>
            <person name="Bills G.F."/>
            <person name="Dong Y."/>
            <person name="Huang W."/>
            <person name="Nel W.J."/>
            <person name="Swalarsk-Parry B.S."/>
            <person name="Vaghefi N."/>
            <person name="Wilken P.M."/>
            <person name="An Z."/>
            <person name="de Beer Z.W."/>
            <person name="De Vos L."/>
            <person name="Chen L."/>
            <person name="Duong T.A."/>
            <person name="Gao Y."/>
            <person name="Hammerbacher A."/>
            <person name="Kikkert J.R."/>
            <person name="Li Y."/>
            <person name="Li H."/>
            <person name="Li K."/>
            <person name="Li Q."/>
            <person name="Liu X."/>
            <person name="Ma X."/>
            <person name="Naidoo K."/>
            <person name="Pethybridge S.J."/>
            <person name="Sun J."/>
            <person name="Steenkamp E.T."/>
            <person name="van der Nest M.A."/>
            <person name="van Wyk S."/>
            <person name="Wingfield M.J."/>
            <person name="Xiong C."/>
            <person name="Yue Q."/>
            <person name="Zhang X."/>
        </authorList>
    </citation>
    <scope>NUCLEOTIDE SEQUENCE [LARGE SCALE GENOMIC DNA]</scope>
    <source>
        <strain evidence="4 5">DSM 5745</strain>
    </source>
</reference>
<dbReference type="InterPro" id="IPR050987">
    <property type="entry name" value="AtrR-like"/>
</dbReference>
<protein>
    <recommendedName>
        <fullName evidence="3">Xylanolytic transcriptional activator regulatory domain-containing protein</fullName>
    </recommendedName>
</protein>
<dbReference type="PANTHER" id="PTHR46910">
    <property type="entry name" value="TRANSCRIPTION FACTOR PDR1"/>
    <property type="match status" value="1"/>
</dbReference>
<dbReference type="RefSeq" id="XP_026598363.1">
    <property type="nucleotide sequence ID" value="XM_026753040.1"/>
</dbReference>
<name>A0A3D8QC29_9EURO</name>
<feature type="domain" description="Xylanolytic transcriptional activator regulatory" evidence="3">
    <location>
        <begin position="283"/>
        <end position="356"/>
    </location>
</feature>
<evidence type="ECO:0000256" key="2">
    <source>
        <dbReference type="SAM" id="MobiDB-lite"/>
    </source>
</evidence>
<dbReference type="GO" id="GO:0006351">
    <property type="term" value="P:DNA-templated transcription"/>
    <property type="evidence" value="ECO:0007669"/>
    <property type="project" value="InterPro"/>
</dbReference>
<evidence type="ECO:0000259" key="3">
    <source>
        <dbReference type="SMART" id="SM00906"/>
    </source>
</evidence>
<keyword evidence="5" id="KW-1185">Reference proteome</keyword>
<dbReference type="InterPro" id="IPR007219">
    <property type="entry name" value="XnlR_reg_dom"/>
</dbReference>
<dbReference type="AlphaFoldDB" id="A0A3D8QC29"/>
<dbReference type="GeneID" id="38121394"/>
<dbReference type="GO" id="GO:0008270">
    <property type="term" value="F:zinc ion binding"/>
    <property type="evidence" value="ECO:0007669"/>
    <property type="project" value="InterPro"/>
</dbReference>
<proteinExistence type="predicted"/>
<dbReference type="CDD" id="cd12148">
    <property type="entry name" value="fungal_TF_MHR"/>
    <property type="match status" value="1"/>
</dbReference>
<dbReference type="STRING" id="1810919.A0A3D8QC29"/>
<feature type="region of interest" description="Disordered" evidence="2">
    <location>
        <begin position="423"/>
        <end position="457"/>
    </location>
</feature>
<dbReference type="SMART" id="SM00906">
    <property type="entry name" value="Fungal_trans"/>
    <property type="match status" value="1"/>
</dbReference>
<accession>A0A3D8QC29</accession>
<dbReference type="Pfam" id="PF04082">
    <property type="entry name" value="Fungal_trans"/>
    <property type="match status" value="1"/>
</dbReference>